<dbReference type="RefSeq" id="WP_067588859.1">
    <property type="nucleotide sequence ID" value="NZ_JABMCZ010000005.1"/>
</dbReference>
<feature type="signal peptide" evidence="2">
    <location>
        <begin position="1"/>
        <end position="24"/>
    </location>
</feature>
<dbReference type="Proteomes" id="UP000076512">
    <property type="component" value="Unassembled WGS sequence"/>
</dbReference>
<gene>
    <name evidence="3" type="ORF">AWN90_28450</name>
</gene>
<dbReference type="Pfam" id="PF03767">
    <property type="entry name" value="Acid_phosphat_B"/>
    <property type="match status" value="1"/>
</dbReference>
<evidence type="ECO:0000313" key="3">
    <source>
        <dbReference type="EMBL" id="KZM72714.1"/>
    </source>
</evidence>
<protein>
    <submittedName>
        <fullName evidence="3">Acid phosphatase</fullName>
    </submittedName>
</protein>
<dbReference type="STRING" id="455432.AWN90_28450"/>
<reference evidence="3 4" key="1">
    <citation type="submission" date="2016-04" db="EMBL/GenBank/DDBJ databases">
        <authorList>
            <person name="Evans L.H."/>
            <person name="Alamgir A."/>
            <person name="Owens N."/>
            <person name="Weber N.D."/>
            <person name="Virtaneva K."/>
            <person name="Barbian K."/>
            <person name="Babar A."/>
            <person name="Rosenke K."/>
        </authorList>
    </citation>
    <scope>NUCLEOTIDE SEQUENCE [LARGE SCALE GENOMIC DNA]</scope>
    <source>
        <strain evidence="3 4">IFM 0406</strain>
    </source>
</reference>
<dbReference type="EMBL" id="LWGR01000007">
    <property type="protein sequence ID" value="KZM72714.1"/>
    <property type="molecule type" value="Genomic_DNA"/>
</dbReference>
<evidence type="ECO:0000256" key="2">
    <source>
        <dbReference type="SAM" id="SignalP"/>
    </source>
</evidence>
<evidence type="ECO:0000313" key="4">
    <source>
        <dbReference type="Proteomes" id="UP000076512"/>
    </source>
</evidence>
<organism evidence="3 4">
    <name type="scientific">Nocardia terpenica</name>
    <dbReference type="NCBI Taxonomy" id="455432"/>
    <lineage>
        <taxon>Bacteria</taxon>
        <taxon>Bacillati</taxon>
        <taxon>Actinomycetota</taxon>
        <taxon>Actinomycetes</taxon>
        <taxon>Mycobacteriales</taxon>
        <taxon>Nocardiaceae</taxon>
        <taxon>Nocardia</taxon>
    </lineage>
</organism>
<proteinExistence type="predicted"/>
<keyword evidence="4" id="KW-1185">Reference proteome</keyword>
<evidence type="ECO:0000256" key="1">
    <source>
        <dbReference type="ARBA" id="ARBA00022729"/>
    </source>
</evidence>
<dbReference type="SUPFAM" id="SSF56784">
    <property type="entry name" value="HAD-like"/>
    <property type="match status" value="1"/>
</dbReference>
<dbReference type="AlphaFoldDB" id="A0A164LSW0"/>
<keyword evidence="1 2" id="KW-0732">Signal</keyword>
<dbReference type="InterPro" id="IPR023214">
    <property type="entry name" value="HAD_sf"/>
</dbReference>
<dbReference type="InterPro" id="IPR036412">
    <property type="entry name" value="HAD-like_sf"/>
</dbReference>
<comment type="caution">
    <text evidence="3">The sequence shown here is derived from an EMBL/GenBank/DDBJ whole genome shotgun (WGS) entry which is preliminary data.</text>
</comment>
<accession>A0A164LSW0</accession>
<dbReference type="Gene3D" id="3.40.50.1000">
    <property type="entry name" value="HAD superfamily/HAD-like"/>
    <property type="match status" value="1"/>
</dbReference>
<dbReference type="InterPro" id="IPR005519">
    <property type="entry name" value="Acid_phosphat_B-like"/>
</dbReference>
<sequence>MTSTTRTTLLAVLALAGIVLPAQAARADDALPSHRQWLGDVAAVMQDGPTYLDDRAARGGDKLAIVLDIDNTALQTHYAPGKATPPVLEFARHAKAKGFSVLFASYRPEAESARWAVSNAGYPVDGMCVRSVGDSGKAATKQRCRRQYTEQGYIITANVGNRSTDLEGGNYEKGYKLPDYDGRLS</sequence>
<feature type="chain" id="PRO_5038432881" evidence="2">
    <location>
        <begin position="25"/>
        <end position="185"/>
    </location>
</feature>
<name>A0A164LSW0_9NOCA</name>
<dbReference type="OrthoDB" id="193314at2"/>